<keyword evidence="4" id="KW-0460">Magnesium</keyword>
<name>A0A1E7LYU4_9ACTN</name>
<dbReference type="RefSeq" id="WP_070200112.1">
    <property type="nucleotide sequence ID" value="NZ_LJGZ01000010.1"/>
</dbReference>
<evidence type="ECO:0000313" key="6">
    <source>
        <dbReference type="EMBL" id="OEV21395.1"/>
    </source>
</evidence>
<dbReference type="InterPro" id="IPR006439">
    <property type="entry name" value="HAD-SF_hydro_IA"/>
</dbReference>
<comment type="cofactor">
    <cofactor evidence="1">
        <name>Mg(2+)</name>
        <dbReference type="ChEBI" id="CHEBI:18420"/>
    </cofactor>
</comment>
<dbReference type="InterPro" id="IPR036412">
    <property type="entry name" value="HAD-like_sf"/>
</dbReference>
<sequence>MPRARRVLVVGIDGVRLDTLARVPTPHLDTITGSGFLAPVTVAESTPTMSGPCWATIVTGVRVTKHAVWSNDFSGHRLGVFPDFTTRLARQDGRRTYVAAAWEPLVTVADGGPMFRRSTRLTHHAPAADTPGAWEDADEATVRDAVAVLTHEDPEASFVYLGAPDETAHHLGCGTAYEQSIASADRRLGRLLTALRERPTYGEEAWTVLVVTDHGHRDEGGHGGNSEAERTAWLACAGPDITAGATPVRPVRHEDVAAQVYAALDRAPDSHWTLDGTAVPTLPQAVLLDMDGTLVDTEPLWLEAVREVAAAHGHTLTDAEGAWALGRSCADTAAHLAKLCPQTDDQVLEAALEETFLAAVEAGVEPRPGARALLDRLADGNVPAALVSASPRRVVDAVLKTLGSEAFRTTVADGETERSKPHPDPYLEAAARLRLPPAACLVVEDSPTGIAAAEAAGCRVVAVPSGAPVHPAPGRRVLDLPALVAAWGDAQGPKPAARDDGSRATP</sequence>
<keyword evidence="7" id="KW-1185">Reference proteome</keyword>
<dbReference type="OrthoDB" id="1956004at2"/>
<dbReference type="InterPro" id="IPR002591">
    <property type="entry name" value="Phosphodiest/P_Trfase"/>
</dbReference>
<evidence type="ECO:0000313" key="7">
    <source>
        <dbReference type="Proteomes" id="UP000175971"/>
    </source>
</evidence>
<comment type="similarity">
    <text evidence="2">Belongs to the HAD-like hydrolase superfamily. CbbY/CbbZ/Gph/YieH family.</text>
</comment>
<evidence type="ECO:0000256" key="2">
    <source>
        <dbReference type="ARBA" id="ARBA00006171"/>
    </source>
</evidence>
<evidence type="ECO:0000256" key="3">
    <source>
        <dbReference type="ARBA" id="ARBA00022723"/>
    </source>
</evidence>
<dbReference type="SFLD" id="SFLDG01129">
    <property type="entry name" value="C1.5:_HAD__Beta-PGM__Phosphata"/>
    <property type="match status" value="1"/>
</dbReference>
<dbReference type="GO" id="GO:0046872">
    <property type="term" value="F:metal ion binding"/>
    <property type="evidence" value="ECO:0007669"/>
    <property type="project" value="UniProtKB-KW"/>
</dbReference>
<dbReference type="PANTHER" id="PTHR46193">
    <property type="entry name" value="6-PHOSPHOGLUCONATE PHOSPHATASE"/>
    <property type="match status" value="1"/>
</dbReference>
<gene>
    <name evidence="6" type="ORF">AN221_05760</name>
</gene>
<dbReference type="InterPro" id="IPR017850">
    <property type="entry name" value="Alkaline_phosphatase_core_sf"/>
</dbReference>
<dbReference type="PANTHER" id="PTHR46193:SF18">
    <property type="entry name" value="HEXITOL PHOSPHATASE B"/>
    <property type="match status" value="1"/>
</dbReference>
<comment type="caution">
    <text evidence="6">The sequence shown here is derived from an EMBL/GenBank/DDBJ whole genome shotgun (WGS) entry which is preliminary data.</text>
</comment>
<keyword evidence="5" id="KW-0119">Carbohydrate metabolism</keyword>
<dbReference type="InterPro" id="IPR051600">
    <property type="entry name" value="Beta-PGM-like"/>
</dbReference>
<dbReference type="InterPro" id="IPR023214">
    <property type="entry name" value="HAD_sf"/>
</dbReference>
<dbReference type="SUPFAM" id="SSF53649">
    <property type="entry name" value="Alkaline phosphatase-like"/>
    <property type="match status" value="1"/>
</dbReference>
<reference evidence="6 7" key="1">
    <citation type="journal article" date="2016" name="Front. Microbiol.">
        <title>Comparative Genomics Analysis of Streptomyces Species Reveals Their Adaptation to the Marine Environment and Their Diversity at the Genomic Level.</title>
        <authorList>
            <person name="Tian X."/>
            <person name="Zhang Z."/>
            <person name="Yang T."/>
            <person name="Chen M."/>
            <person name="Li J."/>
            <person name="Chen F."/>
            <person name="Yang J."/>
            <person name="Li W."/>
            <person name="Zhang B."/>
            <person name="Zhang Z."/>
            <person name="Wu J."/>
            <person name="Zhang C."/>
            <person name="Long L."/>
            <person name="Xiao J."/>
        </authorList>
    </citation>
    <scope>NUCLEOTIDE SEQUENCE [LARGE SCALE GENOMIC DNA]</scope>
    <source>
        <strain evidence="6 7">SCSIO M10372</strain>
    </source>
</reference>
<keyword evidence="3" id="KW-0479">Metal-binding</keyword>
<dbReference type="SUPFAM" id="SSF56784">
    <property type="entry name" value="HAD-like"/>
    <property type="match status" value="1"/>
</dbReference>
<organism evidence="6 7">
    <name type="scientific">Streptomyces nanshensis</name>
    <dbReference type="NCBI Taxonomy" id="518642"/>
    <lineage>
        <taxon>Bacteria</taxon>
        <taxon>Bacillati</taxon>
        <taxon>Actinomycetota</taxon>
        <taxon>Actinomycetes</taxon>
        <taxon>Kitasatosporales</taxon>
        <taxon>Streptomycetaceae</taxon>
        <taxon>Streptomyces</taxon>
    </lineage>
</organism>
<dbReference type="PATRIC" id="fig|518642.7.peg.1103"/>
<dbReference type="Pfam" id="PF00702">
    <property type="entry name" value="Hydrolase"/>
    <property type="match status" value="1"/>
</dbReference>
<evidence type="ECO:0000256" key="5">
    <source>
        <dbReference type="ARBA" id="ARBA00023277"/>
    </source>
</evidence>
<dbReference type="AlphaFoldDB" id="A0A1E7LYU4"/>
<dbReference type="GO" id="GO:0003824">
    <property type="term" value="F:catalytic activity"/>
    <property type="evidence" value="ECO:0007669"/>
    <property type="project" value="UniProtKB-ARBA"/>
</dbReference>
<evidence type="ECO:0000256" key="4">
    <source>
        <dbReference type="ARBA" id="ARBA00022842"/>
    </source>
</evidence>
<dbReference type="Gene3D" id="1.10.150.240">
    <property type="entry name" value="Putative phosphatase, domain 2"/>
    <property type="match status" value="1"/>
</dbReference>
<accession>A0A1E7LYU4</accession>
<evidence type="ECO:0000256" key="1">
    <source>
        <dbReference type="ARBA" id="ARBA00001946"/>
    </source>
</evidence>
<proteinExistence type="inferred from homology"/>
<dbReference type="EMBL" id="LJGZ01000010">
    <property type="protein sequence ID" value="OEV21395.1"/>
    <property type="molecule type" value="Genomic_DNA"/>
</dbReference>
<protein>
    <submittedName>
        <fullName evidence="6">Phosphodiesterase</fullName>
    </submittedName>
</protein>
<dbReference type="Gene3D" id="3.40.50.1000">
    <property type="entry name" value="HAD superfamily/HAD-like"/>
    <property type="match status" value="1"/>
</dbReference>
<dbReference type="SFLD" id="SFLDS00003">
    <property type="entry name" value="Haloacid_Dehalogenase"/>
    <property type="match status" value="1"/>
</dbReference>
<dbReference type="NCBIfam" id="TIGR01509">
    <property type="entry name" value="HAD-SF-IA-v3"/>
    <property type="match status" value="1"/>
</dbReference>
<dbReference type="Pfam" id="PF01663">
    <property type="entry name" value="Phosphodiest"/>
    <property type="match status" value="1"/>
</dbReference>
<dbReference type="InterPro" id="IPR023198">
    <property type="entry name" value="PGP-like_dom2"/>
</dbReference>
<dbReference type="Gene3D" id="3.40.720.10">
    <property type="entry name" value="Alkaline Phosphatase, subunit A"/>
    <property type="match status" value="1"/>
</dbReference>
<dbReference type="Proteomes" id="UP000175971">
    <property type="component" value="Unassembled WGS sequence"/>
</dbReference>